<gene>
    <name evidence="2" type="ORF">A2165_04385</name>
</gene>
<dbReference type="Pfam" id="PF15919">
    <property type="entry name" value="HicB_lk_antitox"/>
    <property type="match status" value="1"/>
</dbReference>
<dbReference type="InterPro" id="IPR031807">
    <property type="entry name" value="HicB-like"/>
</dbReference>
<feature type="domain" description="HicB-like antitoxin of toxin-antitoxin system" evidence="1">
    <location>
        <begin position="6"/>
        <end position="62"/>
    </location>
</feature>
<dbReference type="InterPro" id="IPR035069">
    <property type="entry name" value="TTHA1013/TTHA0281-like"/>
</dbReference>
<evidence type="ECO:0000259" key="1">
    <source>
        <dbReference type="Pfam" id="PF15919"/>
    </source>
</evidence>
<accession>A0A1F5FYS5</accession>
<reference evidence="2 3" key="1">
    <citation type="journal article" date="2016" name="Nat. Commun.">
        <title>Thousands of microbial genomes shed light on interconnected biogeochemical processes in an aquifer system.</title>
        <authorList>
            <person name="Anantharaman K."/>
            <person name="Brown C.T."/>
            <person name="Hug L.A."/>
            <person name="Sharon I."/>
            <person name="Castelle C.J."/>
            <person name="Probst A.J."/>
            <person name="Thomas B.C."/>
            <person name="Singh A."/>
            <person name="Wilkins M.J."/>
            <person name="Karaoz U."/>
            <person name="Brodie E.L."/>
            <person name="Williams K.H."/>
            <person name="Hubbard S.S."/>
            <person name="Banfield J.F."/>
        </authorList>
    </citation>
    <scope>NUCLEOTIDE SEQUENCE [LARGE SCALE GENOMIC DNA]</scope>
</reference>
<sequence length="79" mass="8646">MKSLKYNVVFYPEPEGGFTALVPSLPGCVTYGKDLNEARKMILDAISGYIASLRKHKESVPSDEESFISLVDLKPPVSA</sequence>
<dbReference type="PANTHER" id="PTHR34504">
    <property type="entry name" value="ANTITOXIN HICB"/>
    <property type="match status" value="1"/>
</dbReference>
<evidence type="ECO:0000313" key="2">
    <source>
        <dbReference type="EMBL" id="OGD84763.1"/>
    </source>
</evidence>
<protein>
    <submittedName>
        <fullName evidence="2">Antitoxin HicB</fullName>
    </submittedName>
</protein>
<dbReference type="PANTHER" id="PTHR34504:SF2">
    <property type="entry name" value="UPF0150 PROTEIN SSL0259"/>
    <property type="match status" value="1"/>
</dbReference>
<dbReference type="Gene3D" id="3.30.160.250">
    <property type="match status" value="1"/>
</dbReference>
<proteinExistence type="predicted"/>
<evidence type="ECO:0000313" key="3">
    <source>
        <dbReference type="Proteomes" id="UP000179252"/>
    </source>
</evidence>
<dbReference type="EMBL" id="MFAU01000012">
    <property type="protein sequence ID" value="OGD84763.1"/>
    <property type="molecule type" value="Genomic_DNA"/>
</dbReference>
<dbReference type="AlphaFoldDB" id="A0A1F5FYS5"/>
<name>A0A1F5FYS5_9BACT</name>
<dbReference type="Proteomes" id="UP000179252">
    <property type="component" value="Unassembled WGS sequence"/>
</dbReference>
<dbReference type="SUPFAM" id="SSF143100">
    <property type="entry name" value="TTHA1013/TTHA0281-like"/>
    <property type="match status" value="1"/>
</dbReference>
<dbReference type="InterPro" id="IPR051404">
    <property type="entry name" value="TA_system_antitoxin"/>
</dbReference>
<organism evidence="2 3">
    <name type="scientific">Candidatus Curtissbacteria bacterium RBG_13_40_7</name>
    <dbReference type="NCBI Taxonomy" id="1797706"/>
    <lineage>
        <taxon>Bacteria</taxon>
        <taxon>Candidatus Curtissiibacteriota</taxon>
    </lineage>
</organism>
<comment type="caution">
    <text evidence="2">The sequence shown here is derived from an EMBL/GenBank/DDBJ whole genome shotgun (WGS) entry which is preliminary data.</text>
</comment>